<name>A0A6J7X4E9_9CAUD</name>
<evidence type="ECO:0000313" key="1">
    <source>
        <dbReference type="EMBL" id="CAB5223920.1"/>
    </source>
</evidence>
<protein>
    <submittedName>
        <fullName evidence="1">Uncharacterized protein</fullName>
    </submittedName>
</protein>
<gene>
    <name evidence="1" type="ORF">UFOVP388_36</name>
</gene>
<dbReference type="EMBL" id="LR798324">
    <property type="protein sequence ID" value="CAB5223920.1"/>
    <property type="molecule type" value="Genomic_DNA"/>
</dbReference>
<reference evidence="1" key="1">
    <citation type="submission" date="2020-05" db="EMBL/GenBank/DDBJ databases">
        <authorList>
            <person name="Chiriac C."/>
            <person name="Salcher M."/>
            <person name="Ghai R."/>
            <person name="Kavagutti S V."/>
        </authorList>
    </citation>
    <scope>NUCLEOTIDE SEQUENCE</scope>
</reference>
<sequence>MLAENTYSTLLAFKEFVVLNSKRNLVTQGKNTFGNLSKALDESKVSVGKNSFQLDFTMPMYGQFQDKGVSGTKTVYATAFSYKSKMPPTKSLDKWIVKKGIAPRNKEGKFVSREGLKFAIARKIYLYGIKPSLFFTKPFEEGYTKFINQELEKAFAIDAVELLKYSLK</sequence>
<accession>A0A6J7X4E9</accession>
<organism evidence="1">
    <name type="scientific">uncultured Caudovirales phage</name>
    <dbReference type="NCBI Taxonomy" id="2100421"/>
    <lineage>
        <taxon>Viruses</taxon>
        <taxon>Duplodnaviria</taxon>
        <taxon>Heunggongvirae</taxon>
        <taxon>Uroviricota</taxon>
        <taxon>Caudoviricetes</taxon>
        <taxon>Peduoviridae</taxon>
        <taxon>Maltschvirus</taxon>
        <taxon>Maltschvirus maltsch</taxon>
    </lineage>
</organism>
<proteinExistence type="predicted"/>